<feature type="transmembrane region" description="Helical" evidence="9">
    <location>
        <begin position="135"/>
        <end position="159"/>
    </location>
</feature>
<protein>
    <submittedName>
        <fullName evidence="10">Uncharacterized protein DUF2029</fullName>
    </submittedName>
</protein>
<evidence type="ECO:0000256" key="2">
    <source>
        <dbReference type="ARBA" id="ARBA00022475"/>
    </source>
</evidence>
<evidence type="ECO:0000256" key="4">
    <source>
        <dbReference type="ARBA" id="ARBA00022692"/>
    </source>
</evidence>
<comment type="similarity">
    <text evidence="7">Belongs to the glycosyltransferase 87 family.</text>
</comment>
<feature type="transmembrane region" description="Helical" evidence="9">
    <location>
        <begin position="211"/>
        <end position="236"/>
    </location>
</feature>
<feature type="transmembrane region" description="Helical" evidence="9">
    <location>
        <begin position="63"/>
        <end position="84"/>
    </location>
</feature>
<dbReference type="EMBL" id="SHLC01000001">
    <property type="protein sequence ID" value="RZU64418.1"/>
    <property type="molecule type" value="Genomic_DNA"/>
</dbReference>
<evidence type="ECO:0000256" key="5">
    <source>
        <dbReference type="ARBA" id="ARBA00022989"/>
    </source>
</evidence>
<feature type="transmembrane region" description="Helical" evidence="9">
    <location>
        <begin position="171"/>
        <end position="191"/>
    </location>
</feature>
<evidence type="ECO:0000256" key="1">
    <source>
        <dbReference type="ARBA" id="ARBA00004651"/>
    </source>
</evidence>
<feature type="transmembrane region" description="Helical" evidence="9">
    <location>
        <begin position="400"/>
        <end position="417"/>
    </location>
</feature>
<proteinExistence type="inferred from homology"/>
<reference evidence="10 11" key="1">
    <citation type="submission" date="2019-02" db="EMBL/GenBank/DDBJ databases">
        <title>Sequencing the genomes of 1000 actinobacteria strains.</title>
        <authorList>
            <person name="Klenk H.-P."/>
        </authorList>
    </citation>
    <scope>NUCLEOTIDE SEQUENCE [LARGE SCALE GENOMIC DNA]</scope>
    <source>
        <strain evidence="10 11">DSM 18319</strain>
    </source>
</reference>
<dbReference type="InterPro" id="IPR018584">
    <property type="entry name" value="GT87"/>
</dbReference>
<feature type="transmembrane region" description="Helical" evidence="9">
    <location>
        <begin position="429"/>
        <end position="451"/>
    </location>
</feature>
<sequence>MASMSDPSASLLGAADSDPDPARGSSPDSQPQRGEPVGQHAGPPAVDDAVTRAGREELLRHPLTLWAAFAIVHTVLILLCLHAPGWPLGDIEAVYKLWVAQSANGGSQVGIDEPWVYPILAYIPMALANLLGPALYAQVWLGLVTLLNAAAFAVLSGGLRPRRARPRWRVTAAWWWLAFLLLLGPIALARIDAVTVPLSIIALLLVAGRPAVGAALLTIAAWVKVWPAALVVALLVASRARLRVLQSAAGVCIIVIAVSMVLGGAGYVLSFVTEQTGRGLQIESPVSTIWMWQAAMGVPHAGVYYDHDILTYQVTGDGTALASTLMTPLMAIAAAVVVLLGALRMREGAHFARVFPPLALALVLVLIVFNKVGSPQFMTWLAAPIVLGLIYRGRQWLPPAVLGLALAGLTQLIYPYLYGELLAATPAMVLLLTLRNLLQIVLLGWAVYALARSRAPRPHHTILE</sequence>
<keyword evidence="3" id="KW-0808">Transferase</keyword>
<dbReference type="GO" id="GO:0016758">
    <property type="term" value="F:hexosyltransferase activity"/>
    <property type="evidence" value="ECO:0007669"/>
    <property type="project" value="InterPro"/>
</dbReference>
<dbReference type="Pfam" id="PF09594">
    <property type="entry name" value="GT87"/>
    <property type="match status" value="1"/>
</dbReference>
<comment type="caution">
    <text evidence="10">The sequence shown here is derived from an EMBL/GenBank/DDBJ whole genome shotgun (WGS) entry which is preliminary data.</text>
</comment>
<keyword evidence="11" id="KW-1185">Reference proteome</keyword>
<evidence type="ECO:0000256" key="6">
    <source>
        <dbReference type="ARBA" id="ARBA00023136"/>
    </source>
</evidence>
<keyword evidence="5 9" id="KW-1133">Transmembrane helix</keyword>
<evidence type="ECO:0000313" key="11">
    <source>
        <dbReference type="Proteomes" id="UP000291483"/>
    </source>
</evidence>
<organism evidence="10 11">
    <name type="scientific">Microterricola gilva</name>
    <dbReference type="NCBI Taxonomy" id="393267"/>
    <lineage>
        <taxon>Bacteria</taxon>
        <taxon>Bacillati</taxon>
        <taxon>Actinomycetota</taxon>
        <taxon>Actinomycetes</taxon>
        <taxon>Micrococcales</taxon>
        <taxon>Microbacteriaceae</taxon>
        <taxon>Microterricola</taxon>
    </lineage>
</organism>
<comment type="subcellular location">
    <subcellularLocation>
        <location evidence="1">Cell membrane</location>
        <topology evidence="1">Multi-pass membrane protein</topology>
    </subcellularLocation>
</comment>
<name>A0A4Q8AJ83_9MICO</name>
<feature type="transmembrane region" description="Helical" evidence="9">
    <location>
        <begin position="320"/>
        <end position="343"/>
    </location>
</feature>
<keyword evidence="6 9" id="KW-0472">Membrane</keyword>
<evidence type="ECO:0000256" key="7">
    <source>
        <dbReference type="ARBA" id="ARBA00024033"/>
    </source>
</evidence>
<accession>A0A4Q8AJ83</accession>
<dbReference type="AlphaFoldDB" id="A0A4Q8AJ83"/>
<feature type="transmembrane region" description="Helical" evidence="9">
    <location>
        <begin position="350"/>
        <end position="369"/>
    </location>
</feature>
<feature type="region of interest" description="Disordered" evidence="8">
    <location>
        <begin position="1"/>
        <end position="47"/>
    </location>
</feature>
<evidence type="ECO:0000256" key="8">
    <source>
        <dbReference type="SAM" id="MobiDB-lite"/>
    </source>
</evidence>
<keyword evidence="4 9" id="KW-0812">Transmembrane</keyword>
<gene>
    <name evidence="10" type="ORF">EV379_0713</name>
</gene>
<feature type="transmembrane region" description="Helical" evidence="9">
    <location>
        <begin position="375"/>
        <end position="393"/>
    </location>
</feature>
<dbReference type="GO" id="GO:0005886">
    <property type="term" value="C:plasma membrane"/>
    <property type="evidence" value="ECO:0007669"/>
    <property type="project" value="UniProtKB-SubCell"/>
</dbReference>
<dbReference type="Proteomes" id="UP000291483">
    <property type="component" value="Unassembled WGS sequence"/>
</dbReference>
<keyword evidence="2" id="KW-1003">Cell membrane</keyword>
<evidence type="ECO:0000313" key="10">
    <source>
        <dbReference type="EMBL" id="RZU64418.1"/>
    </source>
</evidence>
<feature type="transmembrane region" description="Helical" evidence="9">
    <location>
        <begin position="248"/>
        <end position="269"/>
    </location>
</feature>
<evidence type="ECO:0000256" key="3">
    <source>
        <dbReference type="ARBA" id="ARBA00022679"/>
    </source>
</evidence>
<evidence type="ECO:0000256" key="9">
    <source>
        <dbReference type="SAM" id="Phobius"/>
    </source>
</evidence>